<evidence type="ECO:0000313" key="4">
    <source>
        <dbReference type="Proteomes" id="UP000572212"/>
    </source>
</evidence>
<dbReference type="EMBL" id="JACHON010000001">
    <property type="protein sequence ID" value="MBB6511457.1"/>
    <property type="molecule type" value="Genomic_DNA"/>
</dbReference>
<evidence type="ECO:0000256" key="2">
    <source>
        <dbReference type="ARBA" id="ARBA00022840"/>
    </source>
</evidence>
<dbReference type="GO" id="GO:0009898">
    <property type="term" value="C:cytoplasmic side of plasma membrane"/>
    <property type="evidence" value="ECO:0007669"/>
    <property type="project" value="TreeGrafter"/>
</dbReference>
<dbReference type="InterPro" id="IPR033875">
    <property type="entry name" value="FlhG"/>
</dbReference>
<dbReference type="InterPro" id="IPR025501">
    <property type="entry name" value="MinD_FleN"/>
</dbReference>
<reference evidence="3 4" key="1">
    <citation type="submission" date="2020-08" db="EMBL/GenBank/DDBJ databases">
        <title>Genomic Encyclopedia of Type Strains, Phase IV (KMG-IV): sequencing the most valuable type-strain genomes for metagenomic binning, comparative biology and taxonomic classification.</title>
        <authorList>
            <person name="Goeker M."/>
        </authorList>
    </citation>
    <scope>NUCLEOTIDE SEQUENCE [LARGE SCALE GENOMIC DNA]</scope>
    <source>
        <strain evidence="3 4">DSM 11805</strain>
    </source>
</reference>
<dbReference type="RefSeq" id="WP_184243697.1">
    <property type="nucleotide sequence ID" value="NZ_BAAACU010000022.1"/>
</dbReference>
<dbReference type="GO" id="GO:0051782">
    <property type="term" value="P:negative regulation of cell division"/>
    <property type="evidence" value="ECO:0007669"/>
    <property type="project" value="TreeGrafter"/>
</dbReference>
<dbReference type="InterPro" id="IPR050625">
    <property type="entry name" value="ParA/MinD_ATPase"/>
</dbReference>
<name>A0A841RHX2_9BACI</name>
<keyword evidence="1" id="KW-0547">Nucleotide-binding</keyword>
<keyword evidence="3" id="KW-0282">Flagellum</keyword>
<keyword evidence="3" id="KW-0966">Cell projection</keyword>
<dbReference type="Proteomes" id="UP000572212">
    <property type="component" value="Unassembled WGS sequence"/>
</dbReference>
<dbReference type="AlphaFoldDB" id="A0A841RHX2"/>
<dbReference type="PANTHER" id="PTHR43384:SF4">
    <property type="entry name" value="CELLULOSE BIOSYNTHESIS PROTEIN BCSQ-RELATED"/>
    <property type="match status" value="1"/>
</dbReference>
<comment type="caution">
    <text evidence="3">The sequence shown here is derived from an EMBL/GenBank/DDBJ whole genome shotgun (WGS) entry which is preliminary data.</text>
</comment>
<keyword evidence="3" id="KW-0969">Cilium</keyword>
<dbReference type="CDD" id="cd02038">
    <property type="entry name" value="FlhG-like"/>
    <property type="match status" value="1"/>
</dbReference>
<dbReference type="InterPro" id="IPR033756">
    <property type="entry name" value="YlxH/NBP35"/>
</dbReference>
<keyword evidence="2" id="KW-0067">ATP-binding</keyword>
<sequence>MTDQAAKLRAQMNGTAKKQAKTIAIVSGKGGVGKSNFAINFSLALIEQKKKVLLFDLDIGMGNIDILIGKTSRYSIVDLLDKNHSIYDMIESGPNTLYYLSGGRGLDQIFRLEKDQTNHFLKELETVFEDYDYIIFDMGAGVTNDSIQFILASDECIVLTTTEPTAITDAYSMMKHILKQKVLPLNLVINRASNQKNGMDIMNRITKAVQHFLKSPIYPLGVVPEDSAVRQAVMEQKPFLLHQPKSKASIAIQTIAKQFLGANDSTEKPSSSSFLTRLRKFLKER</sequence>
<dbReference type="PANTHER" id="PTHR43384">
    <property type="entry name" value="SEPTUM SITE-DETERMINING PROTEIN MIND HOMOLOG, CHLOROPLASTIC-RELATED"/>
    <property type="match status" value="1"/>
</dbReference>
<dbReference type="Gene3D" id="3.40.50.300">
    <property type="entry name" value="P-loop containing nucleotide triphosphate hydrolases"/>
    <property type="match status" value="1"/>
</dbReference>
<gene>
    <name evidence="3" type="ORF">GGQ92_000224</name>
</gene>
<organism evidence="3 4">
    <name type="scientific">Gracilibacillus halotolerans</name>
    <dbReference type="NCBI Taxonomy" id="74386"/>
    <lineage>
        <taxon>Bacteria</taxon>
        <taxon>Bacillati</taxon>
        <taxon>Bacillota</taxon>
        <taxon>Bacilli</taxon>
        <taxon>Bacillales</taxon>
        <taxon>Bacillaceae</taxon>
        <taxon>Gracilibacillus</taxon>
    </lineage>
</organism>
<keyword evidence="4" id="KW-1185">Reference proteome</keyword>
<dbReference type="SUPFAM" id="SSF52540">
    <property type="entry name" value="P-loop containing nucleoside triphosphate hydrolases"/>
    <property type="match status" value="1"/>
</dbReference>
<dbReference type="GO" id="GO:0005524">
    <property type="term" value="F:ATP binding"/>
    <property type="evidence" value="ECO:0007669"/>
    <property type="project" value="UniProtKB-KW"/>
</dbReference>
<dbReference type="PIRSF" id="PIRSF003092">
    <property type="entry name" value="MinD"/>
    <property type="match status" value="1"/>
</dbReference>
<proteinExistence type="predicted"/>
<dbReference type="GO" id="GO:0005829">
    <property type="term" value="C:cytosol"/>
    <property type="evidence" value="ECO:0007669"/>
    <property type="project" value="TreeGrafter"/>
</dbReference>
<protein>
    <submittedName>
        <fullName evidence="3">Flagellar biosynthesis protein FlhG</fullName>
    </submittedName>
</protein>
<evidence type="ECO:0000256" key="1">
    <source>
        <dbReference type="ARBA" id="ARBA00022741"/>
    </source>
</evidence>
<dbReference type="Pfam" id="PF10609">
    <property type="entry name" value="ParA"/>
    <property type="match status" value="1"/>
</dbReference>
<dbReference type="InterPro" id="IPR027417">
    <property type="entry name" value="P-loop_NTPase"/>
</dbReference>
<accession>A0A841RHX2</accession>
<evidence type="ECO:0000313" key="3">
    <source>
        <dbReference type="EMBL" id="MBB6511457.1"/>
    </source>
</evidence>
<dbReference type="GO" id="GO:0016887">
    <property type="term" value="F:ATP hydrolysis activity"/>
    <property type="evidence" value="ECO:0007669"/>
    <property type="project" value="TreeGrafter"/>
</dbReference>